<dbReference type="STRING" id="4432.A0A1U8AEK5"/>
<feature type="transmembrane region" description="Helical" evidence="1">
    <location>
        <begin position="69"/>
        <end position="87"/>
    </location>
</feature>
<protein>
    <submittedName>
        <fullName evidence="4 5">Heparan-alpha-glucosaminide N-acetyltransferase-like isoform X1</fullName>
    </submittedName>
</protein>
<evidence type="ECO:0000313" key="5">
    <source>
        <dbReference type="RefSeq" id="XP_010266016.1"/>
    </source>
</evidence>
<dbReference type="RefSeq" id="XP_010266016.1">
    <property type="nucleotide sequence ID" value="XM_010267714.2"/>
</dbReference>
<dbReference type="OMA" id="NCSVRGD"/>
<keyword evidence="3" id="KW-1185">Reference proteome</keyword>
<proteinExistence type="predicted"/>
<keyword evidence="1" id="KW-0812">Transmembrane</keyword>
<feature type="transmembrane region" description="Helical" evidence="1">
    <location>
        <begin position="386"/>
        <end position="407"/>
    </location>
</feature>
<dbReference type="PANTHER" id="PTHR31061">
    <property type="entry name" value="LD22376P"/>
    <property type="match status" value="1"/>
</dbReference>
<evidence type="ECO:0000256" key="1">
    <source>
        <dbReference type="SAM" id="Phobius"/>
    </source>
</evidence>
<accession>A0A1U8AEK5</accession>
<reference evidence="4 5" key="1">
    <citation type="submission" date="2025-04" db="UniProtKB">
        <authorList>
            <consortium name="RefSeq"/>
        </authorList>
    </citation>
    <scope>IDENTIFICATION</scope>
</reference>
<feature type="domain" description="Heparan-alpha-glucosaminide N-acetyltransferase catalytic" evidence="2">
    <location>
        <begin position="28"/>
        <end position="152"/>
    </location>
</feature>
<feature type="transmembrane region" description="Helical" evidence="1">
    <location>
        <begin position="344"/>
        <end position="366"/>
    </location>
</feature>
<evidence type="ECO:0000313" key="4">
    <source>
        <dbReference type="RefSeq" id="XP_010266015.1"/>
    </source>
</evidence>
<evidence type="ECO:0000313" key="7">
    <source>
        <dbReference type="RefSeq" id="XP_010266018.1"/>
    </source>
</evidence>
<evidence type="ECO:0000313" key="6">
    <source>
        <dbReference type="RefSeq" id="XP_010266017.1"/>
    </source>
</evidence>
<gene>
    <name evidence="4 5 6 7" type="primary">LOC104603644</name>
</gene>
<feature type="transmembrane region" description="Helical" evidence="1">
    <location>
        <begin position="138"/>
        <end position="158"/>
    </location>
</feature>
<organism evidence="3 4">
    <name type="scientific">Nelumbo nucifera</name>
    <name type="common">Sacred lotus</name>
    <dbReference type="NCBI Taxonomy" id="4432"/>
    <lineage>
        <taxon>Eukaryota</taxon>
        <taxon>Viridiplantae</taxon>
        <taxon>Streptophyta</taxon>
        <taxon>Embryophyta</taxon>
        <taxon>Tracheophyta</taxon>
        <taxon>Spermatophyta</taxon>
        <taxon>Magnoliopsida</taxon>
        <taxon>Proteales</taxon>
        <taxon>Nelumbonaceae</taxon>
        <taxon>Nelumbo</taxon>
    </lineage>
</organism>
<feature type="transmembrane region" description="Helical" evidence="1">
    <location>
        <begin position="29"/>
        <end position="49"/>
    </location>
</feature>
<sequence length="423" mass="47502">MADYVALLKDQGEAVEDEEPKVKRRSSRIASLDVFRGLSVFLMMLVDYAGPVLPSIGHSPWNGLHLADFVMPFFLFIAGFALALAYKNVTDRVLATHKAVLRAVKLFFLGIFLQGGYLHGTASLTFGVDIERIRWFGILQRISIGCIVAALCEIWFPCKIQREGRLFKGSYLHWCLAFALLTIYTGLLYGLYVPDWQFRLQRSTPSVLSSNDSDIIYRVKCAVRGDLGPACNSAGVIDRYVLGVDHLYRNPVYRKLKECNSSKSGQISDPSPSWCYAPFDPEGILSSLTAAVACIIGLHYGHVLVQLEDHRSRLLHWISLSIFLLSLGFLLTFLGIPLNKPLYTISYLLVTSASAGITFCVLYLLVDVCNYKWLACLLEWMGKHSLSIFILVTSNLVIIAIQGFYWVSPENNTIHWIVSHFVR</sequence>
<dbReference type="RefSeq" id="XP_010266018.1">
    <property type="nucleotide sequence ID" value="XM_010267716.2"/>
</dbReference>
<dbReference type="PANTHER" id="PTHR31061:SF28">
    <property type="entry name" value="HEPARAN-ALPHA-GLUCOSAMINIDE N-ACETYLTRANSFERASE-LIKE"/>
    <property type="match status" value="1"/>
</dbReference>
<feature type="transmembrane region" description="Helical" evidence="1">
    <location>
        <begin position="284"/>
        <end position="305"/>
    </location>
</feature>
<keyword evidence="1" id="KW-0472">Membrane</keyword>
<name>A0A1U8AEK5_NELNU</name>
<dbReference type="GeneID" id="104603644"/>
<feature type="transmembrane region" description="Helical" evidence="1">
    <location>
        <begin position="170"/>
        <end position="192"/>
    </location>
</feature>
<feature type="transmembrane region" description="Helical" evidence="1">
    <location>
        <begin position="99"/>
        <end position="118"/>
    </location>
</feature>
<dbReference type="OrthoDB" id="2149840at2759"/>
<feature type="transmembrane region" description="Helical" evidence="1">
    <location>
        <begin position="317"/>
        <end position="338"/>
    </location>
</feature>
<dbReference type="Pfam" id="PF07786">
    <property type="entry name" value="HGSNAT_cat"/>
    <property type="match status" value="1"/>
</dbReference>
<dbReference type="Proteomes" id="UP000189703">
    <property type="component" value="Unplaced"/>
</dbReference>
<evidence type="ECO:0000259" key="2">
    <source>
        <dbReference type="Pfam" id="PF07786"/>
    </source>
</evidence>
<keyword evidence="1" id="KW-1133">Transmembrane helix</keyword>
<dbReference type="eggNOG" id="KOG4683">
    <property type="taxonomic scope" value="Eukaryota"/>
</dbReference>
<dbReference type="AlphaFoldDB" id="A0A1U8AEK5"/>
<dbReference type="RefSeq" id="XP_010266015.1">
    <property type="nucleotide sequence ID" value="XM_010267713.2"/>
</dbReference>
<evidence type="ECO:0000313" key="3">
    <source>
        <dbReference type="Proteomes" id="UP000189703"/>
    </source>
</evidence>
<dbReference type="KEGG" id="nnu:104603644"/>
<dbReference type="RefSeq" id="XP_010266017.1">
    <property type="nucleotide sequence ID" value="XM_010267715.2"/>
</dbReference>
<dbReference type="InterPro" id="IPR012429">
    <property type="entry name" value="HGSNAT_cat"/>
</dbReference>